<feature type="non-terminal residue" evidence="1">
    <location>
        <position position="1"/>
    </location>
</feature>
<proteinExistence type="predicted"/>
<evidence type="ECO:0000313" key="2">
    <source>
        <dbReference type="Proteomes" id="UP000789405"/>
    </source>
</evidence>
<sequence length="84" mass="9512">NNNFNLNYIANMNKTPVCFDIVGVFTLDNHSVQSVLICITDNNKNQFTCVLEVIADKLKLLSIIIFKEKRILKGNYPLGVVVRV</sequence>
<name>A0A9N9JUF2_9GLOM</name>
<reference evidence="1" key="1">
    <citation type="submission" date="2021-06" db="EMBL/GenBank/DDBJ databases">
        <authorList>
            <person name="Kallberg Y."/>
            <person name="Tangrot J."/>
            <person name="Rosling A."/>
        </authorList>
    </citation>
    <scope>NUCLEOTIDE SEQUENCE</scope>
    <source>
        <strain evidence="1">MA453B</strain>
    </source>
</reference>
<organism evidence="1 2">
    <name type="scientific">Dentiscutata erythropus</name>
    <dbReference type="NCBI Taxonomy" id="1348616"/>
    <lineage>
        <taxon>Eukaryota</taxon>
        <taxon>Fungi</taxon>
        <taxon>Fungi incertae sedis</taxon>
        <taxon>Mucoromycota</taxon>
        <taxon>Glomeromycotina</taxon>
        <taxon>Glomeromycetes</taxon>
        <taxon>Diversisporales</taxon>
        <taxon>Gigasporaceae</taxon>
        <taxon>Dentiscutata</taxon>
    </lineage>
</organism>
<gene>
    <name evidence="1" type="ORF">DERYTH_LOCUS22756</name>
</gene>
<dbReference type="AlphaFoldDB" id="A0A9N9JUF2"/>
<protein>
    <submittedName>
        <fullName evidence="1">8278_t:CDS:1</fullName>
    </submittedName>
</protein>
<accession>A0A9N9JUF2</accession>
<comment type="caution">
    <text evidence="1">The sequence shown here is derived from an EMBL/GenBank/DDBJ whole genome shotgun (WGS) entry which is preliminary data.</text>
</comment>
<keyword evidence="2" id="KW-1185">Reference proteome</keyword>
<evidence type="ECO:0000313" key="1">
    <source>
        <dbReference type="EMBL" id="CAG8797831.1"/>
    </source>
</evidence>
<dbReference type="Proteomes" id="UP000789405">
    <property type="component" value="Unassembled WGS sequence"/>
</dbReference>
<dbReference type="OrthoDB" id="2402323at2759"/>
<dbReference type="EMBL" id="CAJVPY010032482">
    <property type="protein sequence ID" value="CAG8797831.1"/>
    <property type="molecule type" value="Genomic_DNA"/>
</dbReference>